<dbReference type="STRING" id="980251.GCA_001642875_02117"/>
<feature type="coiled-coil region" evidence="1">
    <location>
        <begin position="41"/>
        <end position="103"/>
    </location>
</feature>
<accession>A0A5B9P8S4</accession>
<feature type="coiled-coil region" evidence="1">
    <location>
        <begin position="158"/>
        <end position="195"/>
    </location>
</feature>
<dbReference type="KEGG" id="mff:MFFC18_26470"/>
<reference evidence="2 3" key="1">
    <citation type="submission" date="2019-08" db="EMBL/GenBank/DDBJ databases">
        <title>Deep-cultivation of Planctomycetes and their phenomic and genomic characterization uncovers novel biology.</title>
        <authorList>
            <person name="Wiegand S."/>
            <person name="Jogler M."/>
            <person name="Boedeker C."/>
            <person name="Pinto D."/>
            <person name="Vollmers J."/>
            <person name="Rivas-Marin E."/>
            <person name="Kohn T."/>
            <person name="Peeters S.H."/>
            <person name="Heuer A."/>
            <person name="Rast P."/>
            <person name="Oberbeckmann S."/>
            <person name="Bunk B."/>
            <person name="Jeske O."/>
            <person name="Meyerdierks A."/>
            <person name="Storesund J.E."/>
            <person name="Kallscheuer N."/>
            <person name="Luecker S."/>
            <person name="Lage O.M."/>
            <person name="Pohl T."/>
            <person name="Merkel B.J."/>
            <person name="Hornburger P."/>
            <person name="Mueller R.-W."/>
            <person name="Bruemmer F."/>
            <person name="Labrenz M."/>
            <person name="Spormann A.M."/>
            <person name="Op den Camp H."/>
            <person name="Overmann J."/>
            <person name="Amann R."/>
            <person name="Jetten M.S.M."/>
            <person name="Mascher T."/>
            <person name="Medema M.H."/>
            <person name="Devos D.P."/>
            <person name="Kaster A.-K."/>
            <person name="Ovreas L."/>
            <person name="Rohde M."/>
            <person name="Galperin M.Y."/>
            <person name="Jogler C."/>
        </authorList>
    </citation>
    <scope>NUCLEOTIDE SEQUENCE [LARGE SCALE GENOMIC DNA]</scope>
    <source>
        <strain evidence="2 3">FC18</strain>
    </source>
</reference>
<evidence type="ECO:0000313" key="3">
    <source>
        <dbReference type="Proteomes" id="UP000322214"/>
    </source>
</evidence>
<evidence type="ECO:0000256" key="1">
    <source>
        <dbReference type="SAM" id="Coils"/>
    </source>
</evidence>
<dbReference type="Proteomes" id="UP000322214">
    <property type="component" value="Chromosome"/>
</dbReference>
<proteinExistence type="predicted"/>
<name>A0A5B9P8S4_9BACT</name>
<keyword evidence="1" id="KW-0175">Coiled coil</keyword>
<dbReference type="AlphaFoldDB" id="A0A5B9P8S4"/>
<evidence type="ECO:0000313" key="2">
    <source>
        <dbReference type="EMBL" id="QEG22764.1"/>
    </source>
</evidence>
<keyword evidence="3" id="KW-1185">Reference proteome</keyword>
<sequence length="271" mass="29783">MLRYLFAGLLLVAIVVGAYVGCGPRMAVAGKKMLDQIDGVLGKLNVQLEKVEQAHAKLTKETEAMREKRIGAQYKLERLQEQKKDLEENIASYKKDLGRLRDYMKEASESGTVTINDKEHSVETLEALAQSTLKKLKSAQTTLDTRIKTLTDAYSKSLAVLKSNVDVSKQQLKKLDDQIEEIKAKKSALDAMKEASTIAGTEASISDKFNDLTKDVDDLLTEVDVKIAVESEKVDERLAQSDSDVTLDEILGDDSSADDTISEIDAILGGN</sequence>
<protein>
    <submittedName>
        <fullName evidence="2">Chromosome partition protein Smc</fullName>
    </submittedName>
</protein>
<dbReference type="EMBL" id="CP042912">
    <property type="protein sequence ID" value="QEG22764.1"/>
    <property type="molecule type" value="Genomic_DNA"/>
</dbReference>
<dbReference type="RefSeq" id="WP_075084544.1">
    <property type="nucleotide sequence ID" value="NZ_CP042912.1"/>
</dbReference>
<gene>
    <name evidence="2" type="primary">smc_6</name>
    <name evidence="2" type="ORF">MFFC18_26470</name>
</gene>
<organism evidence="2 3">
    <name type="scientific">Mariniblastus fucicola</name>
    <dbReference type="NCBI Taxonomy" id="980251"/>
    <lineage>
        <taxon>Bacteria</taxon>
        <taxon>Pseudomonadati</taxon>
        <taxon>Planctomycetota</taxon>
        <taxon>Planctomycetia</taxon>
        <taxon>Pirellulales</taxon>
        <taxon>Pirellulaceae</taxon>
        <taxon>Mariniblastus</taxon>
    </lineage>
</organism>